<dbReference type="InterPro" id="IPR016092">
    <property type="entry name" value="ATAP"/>
</dbReference>
<dbReference type="SUPFAM" id="SSF89360">
    <property type="entry name" value="HesB-like domain"/>
    <property type="match status" value="1"/>
</dbReference>
<dbReference type="HOGENOM" id="CLU_069054_5_3_5"/>
<dbReference type="KEGG" id="zmm:Zmob_1705"/>
<dbReference type="GO" id="GO:0005506">
    <property type="term" value="F:iron ion binding"/>
    <property type="evidence" value="ECO:0007669"/>
    <property type="project" value="TreeGrafter"/>
</dbReference>
<dbReference type="OrthoDB" id="9801228at2"/>
<dbReference type="GO" id="GO:0016226">
    <property type="term" value="P:iron-sulfur cluster assembly"/>
    <property type="evidence" value="ECO:0007669"/>
    <property type="project" value="InterPro"/>
</dbReference>
<dbReference type="Pfam" id="PF01521">
    <property type="entry name" value="Fe-S_biosyn"/>
    <property type="match status" value="1"/>
</dbReference>
<dbReference type="AlphaFoldDB" id="A0A0H3G0M6"/>
<feature type="domain" description="Core" evidence="1">
    <location>
        <begin position="11"/>
        <end position="110"/>
    </location>
</feature>
<dbReference type="InterPro" id="IPR035903">
    <property type="entry name" value="HesB-like_dom_sf"/>
</dbReference>
<dbReference type="EMBL" id="CP002850">
    <property type="protein sequence ID" value="AEH63518.1"/>
    <property type="molecule type" value="Genomic_DNA"/>
</dbReference>
<protein>
    <submittedName>
        <fullName evidence="2">Iron-sulfur cluster assembly accessory protein</fullName>
    </submittedName>
</protein>
<dbReference type="Proteomes" id="UP000001494">
    <property type="component" value="Chromosome"/>
</dbReference>
<gene>
    <name evidence="2" type="ordered locus">Zmob_1705</name>
</gene>
<organism evidence="2 3">
    <name type="scientific">Zymomonas mobilis subsp. mobilis (strain ATCC 10988 / DSM 424 / LMG 404 / NCIMB 8938 / NRRL B-806 / ZM1)</name>
    <dbReference type="NCBI Taxonomy" id="555217"/>
    <lineage>
        <taxon>Bacteria</taxon>
        <taxon>Pseudomonadati</taxon>
        <taxon>Pseudomonadota</taxon>
        <taxon>Alphaproteobacteria</taxon>
        <taxon>Sphingomonadales</taxon>
        <taxon>Zymomonadaceae</taxon>
        <taxon>Zymomonas</taxon>
    </lineage>
</organism>
<evidence type="ECO:0000313" key="3">
    <source>
        <dbReference type="Proteomes" id="UP000001494"/>
    </source>
</evidence>
<dbReference type="InterPro" id="IPR017870">
    <property type="entry name" value="FeS_cluster_insertion_CS"/>
</dbReference>
<dbReference type="RefSeq" id="WP_014501222.1">
    <property type="nucleotide sequence ID" value="NC_017262.1"/>
</dbReference>
<dbReference type="PANTHER" id="PTHR43011">
    <property type="entry name" value="IRON-SULFUR CLUSTER ASSEMBLY 2 HOMOLOG, MITOCHONDRIAL"/>
    <property type="match status" value="1"/>
</dbReference>
<dbReference type="InterPro" id="IPR000361">
    <property type="entry name" value="ATAP_core_dom"/>
</dbReference>
<evidence type="ECO:0000259" key="1">
    <source>
        <dbReference type="Pfam" id="PF01521"/>
    </source>
</evidence>
<dbReference type="PROSITE" id="PS01152">
    <property type="entry name" value="HESB"/>
    <property type="match status" value="1"/>
</dbReference>
<name>A0A0H3G0M6_ZYMMA</name>
<accession>A0A0H3G0M6</accession>
<dbReference type="eggNOG" id="COG0316">
    <property type="taxonomic scope" value="Bacteria"/>
</dbReference>
<dbReference type="GO" id="GO:0051539">
    <property type="term" value="F:4 iron, 4 sulfur cluster binding"/>
    <property type="evidence" value="ECO:0007669"/>
    <property type="project" value="TreeGrafter"/>
</dbReference>
<evidence type="ECO:0000313" key="2">
    <source>
        <dbReference type="EMBL" id="AEH63518.1"/>
    </source>
</evidence>
<proteinExistence type="predicted"/>
<dbReference type="NCBIfam" id="TIGR00049">
    <property type="entry name" value="iron-sulfur cluster assembly accessory protein"/>
    <property type="match status" value="1"/>
</dbReference>
<sequence>MTNNPTDKAAIIFSPEAAERVAEIAHQQKKPAILRLSVEGGGCSGFRYQYNLADKPEADDYQAPQGDSLLIVDPVSFDLLAGATVNFVKSINGAAFQIDNPNAVSGCGCGSSFSI</sequence>
<dbReference type="Gene3D" id="2.60.300.12">
    <property type="entry name" value="HesB-like domain"/>
    <property type="match status" value="1"/>
</dbReference>
<reference evidence="2 3" key="1">
    <citation type="journal article" date="2011" name="J. Bacteriol.">
        <title>Genome sequence of the ethanol-producing Zymomonas mobilis subsp. mobilis lectotype strain ATCC 10988.</title>
        <authorList>
            <person name="Pappas K.M."/>
            <person name="Kouvelis V.N."/>
            <person name="Saunders E."/>
            <person name="Brettin T.S."/>
            <person name="Bruce D."/>
            <person name="Detter C."/>
            <person name="Balakireva M."/>
            <person name="Han C.S."/>
            <person name="Savvakis G."/>
            <person name="Kyrpides N.C."/>
            <person name="Typas M.A."/>
        </authorList>
    </citation>
    <scope>NUCLEOTIDE SEQUENCE [LARGE SCALE GENOMIC DNA]</scope>
    <source>
        <strain evidence="3">ATCC 10988 / DSM 424 / CCUG 17860 / LMG 404 / NCIMB 8938 / NRRL B-806 / ZM1</strain>
    </source>
</reference>
<dbReference type="PANTHER" id="PTHR43011:SF1">
    <property type="entry name" value="IRON-SULFUR CLUSTER ASSEMBLY 2 HOMOLOG, MITOCHONDRIAL"/>
    <property type="match status" value="1"/>
</dbReference>
<dbReference type="GO" id="GO:0051537">
    <property type="term" value="F:2 iron, 2 sulfur cluster binding"/>
    <property type="evidence" value="ECO:0007669"/>
    <property type="project" value="TreeGrafter"/>
</dbReference>